<dbReference type="SUPFAM" id="SSF56059">
    <property type="entry name" value="Glutathione synthetase ATP-binding domain-like"/>
    <property type="match status" value="1"/>
</dbReference>
<dbReference type="AlphaFoldDB" id="A0A6S6TSY1"/>
<keyword evidence="1 6" id="KW-0436">Ligase</keyword>
<evidence type="ECO:0000259" key="5">
    <source>
        <dbReference type="PROSITE" id="PS50975"/>
    </source>
</evidence>
<dbReference type="EC" id="6.3.4.13" evidence="6"/>
<dbReference type="PANTHER" id="PTHR43472">
    <property type="entry name" value="PHOSPHORIBOSYLAMINE--GLYCINE LIGASE"/>
    <property type="match status" value="1"/>
</dbReference>
<dbReference type="GO" id="GO:0004637">
    <property type="term" value="F:phosphoribosylamine-glycine ligase activity"/>
    <property type="evidence" value="ECO:0007669"/>
    <property type="project" value="UniProtKB-EC"/>
</dbReference>
<proteinExistence type="predicted"/>
<dbReference type="Pfam" id="PF02844">
    <property type="entry name" value="GARS_N"/>
    <property type="match status" value="1"/>
</dbReference>
<dbReference type="InterPro" id="IPR020561">
    <property type="entry name" value="PRibGlycinamid_synth_ATP-grasp"/>
</dbReference>
<dbReference type="SUPFAM" id="SSF52440">
    <property type="entry name" value="PreATP-grasp domain"/>
    <property type="match status" value="1"/>
</dbReference>
<dbReference type="GO" id="GO:0009113">
    <property type="term" value="P:purine nucleobase biosynthetic process"/>
    <property type="evidence" value="ECO:0007669"/>
    <property type="project" value="InterPro"/>
</dbReference>
<dbReference type="InterPro" id="IPR000115">
    <property type="entry name" value="PRibGlycinamide_synth"/>
</dbReference>
<dbReference type="Gene3D" id="3.30.1490.20">
    <property type="entry name" value="ATP-grasp fold, A domain"/>
    <property type="match status" value="1"/>
</dbReference>
<dbReference type="InterPro" id="IPR011761">
    <property type="entry name" value="ATP-grasp"/>
</dbReference>
<feature type="non-terminal residue" evidence="6">
    <location>
        <position position="218"/>
    </location>
</feature>
<evidence type="ECO:0000256" key="2">
    <source>
        <dbReference type="ARBA" id="ARBA00022741"/>
    </source>
</evidence>
<dbReference type="SMART" id="SM01209">
    <property type="entry name" value="GARS_A"/>
    <property type="match status" value="1"/>
</dbReference>
<dbReference type="InterPro" id="IPR016185">
    <property type="entry name" value="PreATP-grasp_dom_sf"/>
</dbReference>
<accession>A0A6S6TSY1</accession>
<dbReference type="Gene3D" id="3.30.470.20">
    <property type="entry name" value="ATP-grasp fold, B domain"/>
    <property type="match status" value="1"/>
</dbReference>
<protein>
    <submittedName>
        <fullName evidence="6">Phosphoribosylamine--glycine ligase (EC)</fullName>
        <ecNumber evidence="6">6.3.4.13</ecNumber>
    </submittedName>
</protein>
<evidence type="ECO:0000256" key="1">
    <source>
        <dbReference type="ARBA" id="ARBA00022598"/>
    </source>
</evidence>
<dbReference type="Gene3D" id="3.40.50.20">
    <property type="match status" value="1"/>
</dbReference>
<dbReference type="Pfam" id="PF01071">
    <property type="entry name" value="GARS_A"/>
    <property type="match status" value="1"/>
</dbReference>
<sequence>MNVLVIGAGGREYSIGMALQKDEKVDSLYFAPGNGATDELGTNLDISDFNELADFCEANNVELTIVGPEAPLVAGIVDIFEARGLNIFGPSAQAAQLEGSKIFMKNFLARHNVPTAKYIETDSLEEAYKFIMSLEAPIVVKADGLCGGKGVIIAQNHNEAKKAAGEMLSGNSFGDAGTSIVVEEFLDGYELSVFALCDGEDYVVLPAAQDHKRLHNND</sequence>
<dbReference type="GO" id="GO:0005524">
    <property type="term" value="F:ATP binding"/>
    <property type="evidence" value="ECO:0007669"/>
    <property type="project" value="UniProtKB-UniRule"/>
</dbReference>
<feature type="domain" description="ATP-grasp" evidence="5">
    <location>
        <begin position="105"/>
        <end position="205"/>
    </location>
</feature>
<dbReference type="EMBL" id="CACVAR010000360">
    <property type="protein sequence ID" value="CAA6823872.1"/>
    <property type="molecule type" value="Genomic_DNA"/>
</dbReference>
<gene>
    <name evidence="6" type="ORF">HELGO_WM58426</name>
</gene>
<keyword evidence="3 4" id="KW-0067">ATP-binding</keyword>
<keyword evidence="2 4" id="KW-0547">Nucleotide-binding</keyword>
<organism evidence="6">
    <name type="scientific">uncultured Sulfurovum sp</name>
    <dbReference type="NCBI Taxonomy" id="269237"/>
    <lineage>
        <taxon>Bacteria</taxon>
        <taxon>Pseudomonadati</taxon>
        <taxon>Campylobacterota</taxon>
        <taxon>Epsilonproteobacteria</taxon>
        <taxon>Campylobacterales</taxon>
        <taxon>Sulfurovaceae</taxon>
        <taxon>Sulfurovum</taxon>
        <taxon>environmental samples</taxon>
    </lineage>
</organism>
<evidence type="ECO:0000256" key="4">
    <source>
        <dbReference type="PROSITE-ProRule" id="PRU00409"/>
    </source>
</evidence>
<dbReference type="InterPro" id="IPR020562">
    <property type="entry name" value="PRibGlycinamide_synth_N"/>
</dbReference>
<dbReference type="InterPro" id="IPR013815">
    <property type="entry name" value="ATP_grasp_subdomain_1"/>
</dbReference>
<name>A0A6S6TSY1_9BACT</name>
<reference evidence="6" key="1">
    <citation type="submission" date="2020-01" db="EMBL/GenBank/DDBJ databases">
        <authorList>
            <person name="Meier V. D."/>
            <person name="Meier V D."/>
        </authorList>
    </citation>
    <scope>NUCLEOTIDE SEQUENCE</scope>
    <source>
        <strain evidence="6">HLG_WM_MAG_03</strain>
    </source>
</reference>
<evidence type="ECO:0000256" key="3">
    <source>
        <dbReference type="ARBA" id="ARBA00022840"/>
    </source>
</evidence>
<evidence type="ECO:0000313" key="6">
    <source>
        <dbReference type="EMBL" id="CAA6823872.1"/>
    </source>
</evidence>
<dbReference type="PANTHER" id="PTHR43472:SF1">
    <property type="entry name" value="PHOSPHORIBOSYLAMINE--GLYCINE LIGASE, CHLOROPLASTIC"/>
    <property type="match status" value="1"/>
</dbReference>
<dbReference type="PROSITE" id="PS50975">
    <property type="entry name" value="ATP_GRASP"/>
    <property type="match status" value="1"/>
</dbReference>
<dbReference type="GO" id="GO:0046872">
    <property type="term" value="F:metal ion binding"/>
    <property type="evidence" value="ECO:0007669"/>
    <property type="project" value="InterPro"/>
</dbReference>